<dbReference type="Proteomes" id="UP001152797">
    <property type="component" value="Unassembled WGS sequence"/>
</dbReference>
<organism evidence="2">
    <name type="scientific">Cladocopium goreaui</name>
    <dbReference type="NCBI Taxonomy" id="2562237"/>
    <lineage>
        <taxon>Eukaryota</taxon>
        <taxon>Sar</taxon>
        <taxon>Alveolata</taxon>
        <taxon>Dinophyceae</taxon>
        <taxon>Suessiales</taxon>
        <taxon>Symbiodiniaceae</taxon>
        <taxon>Cladocopium</taxon>
    </lineage>
</organism>
<sequence length="3364" mass="374449">MLTPVPCTPAPATPMPQVGACEKSADQHAGLDVQAGGDKVDREEYSPGTPAEEVQVKCEITWPDGEFGNGVIDLDAPELLTRPWDSDSDDESEESDSSSSDSEALQMPEPSKSAASAKVPESVQWFINAKTLVIHQRRDANTFKCGRALGSSYFPVPALNGLRCGSSDFEEAAFDQWVTDVNGGVPLAMGPAAAMRRLHFEAEVVITSSVRSSVETADAAPRPVPIAEKNARLEQLRNRLQGLNIHGTGEPSHCLLDECCAQFESRTLKYIEPARCTSRENEITASKSDKKLRLDAGSLSIKETKSDSDILFQWADHYRKACEVERRLEFQDAKREQWLSVLVGYITEADLPICKVAASTSDSSAVLRRAFGSRRLKTLRNRARSWKKVRDWLIQFKGTPFPTDVSDMLDYLLFMVQEESSRGRIVDVCASLAVLEDAGQVPQEFRISSCRIWLQATKSRLAEIETSGTEVRRAPPLTVAMIISLEISVTSSDKPVYLRAMSWIVLICVWACMRISDLEGLDPRRLSLNSRGFRGFLTKTKTTGPGKNVKEVPIFISRRVSVTGLDCLKTGFEIWQEFGLLQRDYFVFCSKKDFSAPSFRYASSEKIAVLVRQVFSLLQQPLKTRFQPWREYEESKLLHEDGALFWSGHSMRHFLPSIAAAVGVSKEQRDFVGRWHVNLHQSSDYIHTSRQIVMEIQEKVNRSICEGGPGYDESEVIEEYGEFLKARSEDPIEWKRRHQFMKRSDDGPCLGVKWPALSSDSLDEEAYNEGVQVGDVPEPNDVTVADSCEKQDESATFFLSVSRRAGFRRLHRVNGCGIKPWACQKVEWIKEVREGCADAVCKICKVKLGKETEIEGPSSSGSSSSTEEGKEDLEATDGDGAMADEAERSEWVHKNVDADLQFIFQESEVPEQAQYDLGQHYKSVRRFSALADDRAGVRQALQSDFNLRADSAQGRAAVASVVAAWDTAKHAHEEDIKIRQEAKGLGTVRPLPHTDRSAMLRAVETARGEEISEKDQPSTDYVAMLLEEIEQDEVTAHPLDEIVSRRDSQSLQLQSSLDQSGRVRITRQRPKGKLPANTEELRQKLRVEGNAWLMVAAKLRNKVYLRGLQQRHFDRYVDYLLGEKCYGMMIPGPGGEKVPLSPPWHIMLDYEFELRKKAVRRAHRNGRPLHETLQEVTEDTEIKELYFTSPVTFSAMQRPSKFSRVEEPSVRFGEGGKSKGKGKKGKSGPDGKGKSKKGSVLPGTNLSLVTHTPDGLSMLLPGIAEELMFMNTFSPRPIRSREHPRGFPWLSQKDKIKADEGTLLAERTWELFNLASDVGAFYLGEFPENLGATKNGIPASIWQMQQFQDLLVLPGCRTFAIFQCEFGAETPKPTRFVSDLRFFEGNIFLGAPQFDKAWNYKGPLPSQCPHGGNHPQLIGTNEKRQWKTAPAAHYPGAMCLFIARAIAKTWADSSSAPKGSKSTDVQAMGVKKFGSADPSHPGGKTFSEASNSHVSAVSDVSFSQGVDPISQVSSAVSVAPKPHVVSEPPFSSDASAAKSPPPNSVSLEEVSIELISETEKPAKGRAHTLEDEVKIESGCMGPPLTARYGGKAQPFCDGMGLCCPGRWHPKMRQTNRTTEQLSFCRSLRNLVDDFCRQQLPDMARATFALALGKMATSPFSKGDLDCLREKWFSLLPDSGKARQVPPGQPFWLFALSQSLRLMGDPDADIVDNSPGSSFAEGVHLGHLEPLGPTPQVYRPREKEPSYDETEWMAEVGNYFRGDEAAAEKILEEQFLEEERAGRMCTLSEREAARRYPGRSLRVAAQGILEKPDGGHRIIHDATHGVRLNNEIVVLDRLENPGPRELATIMEVSQDSGEHVIFGLNADVTKAHRTFGVASAAFWWSRLMALLGRFAFNLSEQDWLFVLVFVDDLHLAAGGQNRWLAIWRFLVALEMVGIPFSYPKFRGGFQMDYVGYWLDYSRFELGLSERRANWLVKFVEDLQSDGWLTGVKQFQEFHCRLGFASQVLPWIRPLLGPGYAWLTAVSKGTTLKVPELLATTCVFIKEKFKSGLRKLPCGSKEVHLGEMFRTDAKCADGRVVLGGWKLGKSSDPSKASWFALELSPEEVPWLFRGQSSSWASTSAELLASVVALQIFDVGSESSSRAAHILHCGGGTDNKAAESLSTKGLSTKFPLMIVLMEYLAICERKRMRVQLEWRPRESNVEADDLTNLEFGKFDLNRRIDVSWRDLDFPMIEMLMKFTESFAKRKFESANQLNAGPTQKFTKTKLFEKGQAYEFSNLISFRAHELYVERLMKHLTSEPPVGFQSTTIAQVMRADREVFSFLSHRVPDIRPDANNVRPLDAALEEALRDYNTAFHLVPLPKHVLKEENTFGPRRQQTEHATGSNPYQKGKGKHKSGKSKSSGSNAAPKGNAGCVGRDAKNRPICFDFNLANCKKAPVGGTCPKGRHVCFKGGVSAAFKKLGYDVIAVDKFVPKSPKVMITKLDLTQSCNQQLVLDWISLPQVRGVFLAPPCGTASLARNIQDPADPNLPQPLRSWDEPDGLQNLTELNFLRVSQANCLYEFTAACQDLCAKLGKFCACENPRDSLFWRTTPWLDRDSLETDIEQVHQACAYGSTRPKWTKPVANFKEICAVNQVCPGNHFHEPWGKQVQNNRKVFATALEVHYPPALCDAIASAFAAAFLRVGIKPAQPNVGNLAARTFAQNQPASNKVATFLPDFKYKFVRLLDNNVQVWPSASLDLTATKLLHNLQVGGEDVQQLALALQTQCTQWLFEAAFENLPNLPFPCAVTLQMFGKVWSEKEFVHRALESKHPLAVEDAVPGPLIEAIRFNLSASEYDIAKIRTAFLAKWSLRAKRLHQAELDLKLAMDPVVVDAVRAKRILLFEEMVIATGFPDPGVVDELRKGAELVGEIPATGMLPGKLTPALSTLDELHSSAARIRSKVERDVQSSGDAEVDNQVWQKTLSEVEEGWLVGPLENADVPAWQSISKRFGLIQKKGTFDLKSAYRQVGLSSSGCRLVWTSFYDDFIAYSRPNLASNTDATISNLFKLLGWAFAETGDKCVPFSSSCEALGVSFDLGASFEGRASICNTAGRVEELCADLEGVLQEGTLNCKQAQRLRGRMQFADAQLFGRTGKRCLKTLSDFSEGRRVKLQHKDRLFLRLFSSLLKQNVPREVRALDPHNFVFFTDACYEKDRVDWPCGIGGVFFCQDEVQFFSVKVGPTVRKILGEPHRKQIIFEAETLAAVVAFMLWAKRCENRRCILFVDNEGAKFSLLRGLSDNGVVDFLAEQFVEMEALVHTFTWLARVPTSCNIADAPSRGDVSSCLLHGAVDVSEEAEKLMEGLASKLLKLGKTGFDAIPASKKMSV</sequence>
<comment type="caution">
    <text evidence="2">The sequence shown here is derived from an EMBL/GenBank/DDBJ whole genome shotgun (WGS) entry which is preliminary data.</text>
</comment>
<dbReference type="PANTHER" id="PTHR33050">
    <property type="entry name" value="REVERSE TRANSCRIPTASE DOMAIN-CONTAINING PROTEIN"/>
    <property type="match status" value="1"/>
</dbReference>
<feature type="compositionally biased region" description="Low complexity" evidence="1">
    <location>
        <begin position="1528"/>
        <end position="1545"/>
    </location>
</feature>
<feature type="compositionally biased region" description="Low complexity" evidence="1">
    <location>
        <begin position="855"/>
        <end position="866"/>
    </location>
</feature>
<accession>A0A9P1FS57</accession>
<feature type="region of interest" description="Disordered" evidence="1">
    <location>
        <begin position="1522"/>
        <end position="1545"/>
    </location>
</feature>
<dbReference type="EMBL" id="CAMXCT010000919">
    <property type="protein sequence ID" value="CAI3984800.1"/>
    <property type="molecule type" value="Genomic_DNA"/>
</dbReference>
<dbReference type="SUPFAM" id="SSF56349">
    <property type="entry name" value="DNA breaking-rejoining enzymes"/>
    <property type="match status" value="1"/>
</dbReference>
<feature type="region of interest" description="Disordered" evidence="1">
    <location>
        <begin position="80"/>
        <end position="118"/>
    </location>
</feature>
<dbReference type="EMBL" id="CAMXCT030000919">
    <property type="protein sequence ID" value="CAL4772112.1"/>
    <property type="molecule type" value="Genomic_DNA"/>
</dbReference>
<evidence type="ECO:0000313" key="3">
    <source>
        <dbReference type="EMBL" id="CAL1138175.1"/>
    </source>
</evidence>
<feature type="compositionally biased region" description="Pro residues" evidence="1">
    <location>
        <begin position="1"/>
        <end position="14"/>
    </location>
</feature>
<feature type="region of interest" description="Disordered" evidence="1">
    <location>
        <begin position="2371"/>
        <end position="2413"/>
    </location>
</feature>
<feature type="compositionally biased region" description="Acidic residues" evidence="1">
    <location>
        <begin position="86"/>
        <end position="96"/>
    </location>
</feature>
<protein>
    <submittedName>
        <fullName evidence="4">C3H1-type domain-containing protein</fullName>
    </submittedName>
</protein>
<feature type="compositionally biased region" description="Basic and acidic residues" evidence="1">
    <location>
        <begin position="1203"/>
        <end position="1217"/>
    </location>
</feature>
<evidence type="ECO:0000256" key="1">
    <source>
        <dbReference type="SAM" id="MobiDB-lite"/>
    </source>
</evidence>
<feature type="region of interest" description="Disordered" evidence="1">
    <location>
        <begin position="1"/>
        <end position="55"/>
    </location>
</feature>
<evidence type="ECO:0000313" key="2">
    <source>
        <dbReference type="EMBL" id="CAI3984800.1"/>
    </source>
</evidence>
<reference evidence="2" key="1">
    <citation type="submission" date="2022-10" db="EMBL/GenBank/DDBJ databases">
        <authorList>
            <person name="Chen Y."/>
            <person name="Dougan E. K."/>
            <person name="Chan C."/>
            <person name="Rhodes N."/>
            <person name="Thang M."/>
        </authorList>
    </citation>
    <scope>NUCLEOTIDE SEQUENCE</scope>
</reference>
<proteinExistence type="predicted"/>
<dbReference type="EMBL" id="CAMXCT020000919">
    <property type="protein sequence ID" value="CAL1138175.1"/>
    <property type="molecule type" value="Genomic_DNA"/>
</dbReference>
<dbReference type="InterPro" id="IPR052055">
    <property type="entry name" value="Hepadnavirus_pol/RT"/>
</dbReference>
<evidence type="ECO:0000313" key="4">
    <source>
        <dbReference type="EMBL" id="CAL4772112.1"/>
    </source>
</evidence>
<dbReference type="GO" id="GO:0003677">
    <property type="term" value="F:DNA binding"/>
    <property type="evidence" value="ECO:0007669"/>
    <property type="project" value="InterPro"/>
</dbReference>
<dbReference type="PANTHER" id="PTHR33050:SF7">
    <property type="entry name" value="RIBONUCLEASE H"/>
    <property type="match status" value="1"/>
</dbReference>
<feature type="region of interest" description="Disordered" evidence="1">
    <location>
        <begin position="1727"/>
        <end position="1747"/>
    </location>
</feature>
<reference evidence="3" key="2">
    <citation type="submission" date="2024-04" db="EMBL/GenBank/DDBJ databases">
        <authorList>
            <person name="Chen Y."/>
            <person name="Shah S."/>
            <person name="Dougan E. K."/>
            <person name="Thang M."/>
            <person name="Chan C."/>
        </authorList>
    </citation>
    <scope>NUCLEOTIDE SEQUENCE [LARGE SCALE GENOMIC DNA]</scope>
</reference>
<feature type="region of interest" description="Disordered" evidence="1">
    <location>
        <begin position="1198"/>
        <end position="1246"/>
    </location>
</feature>
<evidence type="ECO:0000313" key="5">
    <source>
        <dbReference type="Proteomes" id="UP001152797"/>
    </source>
</evidence>
<feature type="region of interest" description="Disordered" evidence="1">
    <location>
        <begin position="853"/>
        <end position="886"/>
    </location>
</feature>
<name>A0A9P1FS57_9DINO</name>
<keyword evidence="5" id="KW-1185">Reference proteome</keyword>
<gene>
    <name evidence="2" type="ORF">C1SCF055_LOCUS12312</name>
</gene>
<dbReference type="InterPro" id="IPR011010">
    <property type="entry name" value="DNA_brk_join_enz"/>
</dbReference>